<dbReference type="InterPro" id="IPR027417">
    <property type="entry name" value="P-loop_NTPase"/>
</dbReference>
<comment type="caution">
    <text evidence="1">The sequence shown here is derived from an EMBL/GenBank/DDBJ whole genome shotgun (WGS) entry which is preliminary data.</text>
</comment>
<dbReference type="SUPFAM" id="SSF52540">
    <property type="entry name" value="P-loop containing nucleoside triphosphate hydrolases"/>
    <property type="match status" value="1"/>
</dbReference>
<organism evidence="1 2">
    <name type="scientific">Candidatus Segetimicrobium genomatis</name>
    <dbReference type="NCBI Taxonomy" id="2569760"/>
    <lineage>
        <taxon>Bacteria</taxon>
        <taxon>Bacillati</taxon>
        <taxon>Candidatus Sysuimicrobiota</taxon>
        <taxon>Candidatus Sysuimicrobiia</taxon>
        <taxon>Candidatus Sysuimicrobiales</taxon>
        <taxon>Candidatus Segetimicrobiaceae</taxon>
        <taxon>Candidatus Segetimicrobium</taxon>
    </lineage>
</organism>
<evidence type="ECO:0000313" key="2">
    <source>
        <dbReference type="Proteomes" id="UP000318834"/>
    </source>
</evidence>
<proteinExistence type="predicted"/>
<dbReference type="Gene3D" id="3.40.50.300">
    <property type="entry name" value="P-loop containing nucleotide triphosphate hydrolases"/>
    <property type="match status" value="1"/>
</dbReference>
<dbReference type="EMBL" id="VBAP01000047">
    <property type="protein sequence ID" value="TMI75176.1"/>
    <property type="molecule type" value="Genomic_DNA"/>
</dbReference>
<dbReference type="Pfam" id="PF13671">
    <property type="entry name" value="AAA_33"/>
    <property type="match status" value="1"/>
</dbReference>
<dbReference type="Proteomes" id="UP000318834">
    <property type="component" value="Unassembled WGS sequence"/>
</dbReference>
<dbReference type="AlphaFoldDB" id="A0A537IWT7"/>
<name>A0A537IWT7_9BACT</name>
<dbReference type="PIRSF" id="PIRSF037081">
    <property type="entry name" value="P-loop_All4644_prd"/>
    <property type="match status" value="1"/>
</dbReference>
<reference evidence="1 2" key="1">
    <citation type="journal article" date="2019" name="Nat. Microbiol.">
        <title>Mediterranean grassland soil C-N compound turnover is dependent on rainfall and depth, and is mediated by genomically divergent microorganisms.</title>
        <authorList>
            <person name="Diamond S."/>
            <person name="Andeer P.F."/>
            <person name="Li Z."/>
            <person name="Crits-Christoph A."/>
            <person name="Burstein D."/>
            <person name="Anantharaman K."/>
            <person name="Lane K.R."/>
            <person name="Thomas B.C."/>
            <person name="Pan C."/>
            <person name="Northen T.R."/>
            <person name="Banfield J.F."/>
        </authorList>
    </citation>
    <scope>NUCLEOTIDE SEQUENCE [LARGE SCALE GENOMIC DNA]</scope>
    <source>
        <strain evidence="1">NP_8</strain>
    </source>
</reference>
<evidence type="ECO:0008006" key="3">
    <source>
        <dbReference type="Google" id="ProtNLM"/>
    </source>
</evidence>
<gene>
    <name evidence="1" type="ORF">E6H05_07080</name>
</gene>
<evidence type="ECO:0000313" key="1">
    <source>
        <dbReference type="EMBL" id="TMI75176.1"/>
    </source>
</evidence>
<protein>
    <recommendedName>
        <fullName evidence="3">ATP-binding protein</fullName>
    </recommendedName>
</protein>
<dbReference type="InterPro" id="IPR017101">
    <property type="entry name" value="P-loop_ATP/GTP-bd_All4644_prd"/>
</dbReference>
<accession>A0A537IWT7</accession>
<dbReference type="PANTHER" id="PTHR12435">
    <property type="match status" value="1"/>
</dbReference>
<sequence>MVVRVPDPSLVVLCGPAGSGKTTFARRHFRDTAIVSSDRCRAMIADDEANIRVSRDAFELFHAIIEMRLRHRRLTVADSTALLPEARRMLRQIARRCEVPVIALLLDVPEATCLVWDERRDRRVGRPVIHRQWERFQQALRAVPNEGFDQVVTLDQAELDRTRVEIVNSE</sequence>